<dbReference type="NCBIfam" id="TIGR01498">
    <property type="entry name" value="folK"/>
    <property type="match status" value="1"/>
</dbReference>
<keyword evidence="9" id="KW-0289">Folate biosynthesis</keyword>
<organism evidence="14 15">
    <name type="scientific">Pedobacter mendelii</name>
    <dbReference type="NCBI Taxonomy" id="1908240"/>
    <lineage>
        <taxon>Bacteria</taxon>
        <taxon>Pseudomonadati</taxon>
        <taxon>Bacteroidota</taxon>
        <taxon>Sphingobacteriia</taxon>
        <taxon>Sphingobacteriales</taxon>
        <taxon>Sphingobacteriaceae</taxon>
        <taxon>Pedobacter</taxon>
    </lineage>
</organism>
<evidence type="ECO:0000313" key="15">
    <source>
        <dbReference type="Proteomes" id="UP000645390"/>
    </source>
</evidence>
<dbReference type="Gene3D" id="3.30.70.560">
    <property type="entry name" value="7,8-Dihydro-6-hydroxymethylpterin-pyrophosphokinase HPPK"/>
    <property type="match status" value="1"/>
</dbReference>
<evidence type="ECO:0000256" key="12">
    <source>
        <dbReference type="ARBA" id="ARBA00033413"/>
    </source>
</evidence>
<evidence type="ECO:0000256" key="10">
    <source>
        <dbReference type="ARBA" id="ARBA00029409"/>
    </source>
</evidence>
<dbReference type="CDD" id="cd00483">
    <property type="entry name" value="HPPK"/>
    <property type="match status" value="1"/>
</dbReference>
<dbReference type="PANTHER" id="PTHR43071">
    <property type="entry name" value="2-AMINO-4-HYDROXY-6-HYDROXYMETHYLDIHYDROPTERIDINE PYROPHOSPHOKINASE"/>
    <property type="match status" value="1"/>
</dbReference>
<evidence type="ECO:0000256" key="6">
    <source>
        <dbReference type="ARBA" id="ARBA00022741"/>
    </source>
</evidence>
<name>A0ABQ2BG92_9SPHI</name>
<dbReference type="PANTHER" id="PTHR43071:SF1">
    <property type="entry name" value="2-AMINO-4-HYDROXY-6-HYDROXYMETHYLDIHYDROPTERIDINE PYROPHOSPHOKINASE"/>
    <property type="match status" value="1"/>
</dbReference>
<accession>A0ABQ2BG92</accession>
<evidence type="ECO:0000256" key="3">
    <source>
        <dbReference type="ARBA" id="ARBA00013253"/>
    </source>
</evidence>
<keyword evidence="5" id="KW-0808">Transferase</keyword>
<feature type="domain" description="7,8-dihydro-6-hydroxymethylpterin-pyrophosphokinase" evidence="13">
    <location>
        <begin position="103"/>
        <end position="114"/>
    </location>
</feature>
<keyword evidence="15" id="KW-1185">Reference proteome</keyword>
<evidence type="ECO:0000256" key="9">
    <source>
        <dbReference type="ARBA" id="ARBA00022909"/>
    </source>
</evidence>
<dbReference type="Pfam" id="PF01288">
    <property type="entry name" value="HPPK"/>
    <property type="match status" value="1"/>
</dbReference>
<comment type="function">
    <text evidence="10">Catalyzes the transfer of pyrophosphate from adenosine triphosphate (ATP) to 6-hydroxymethyl-7,8-dihydropterin, an enzymatic step in folate biosynthesis pathway.</text>
</comment>
<keyword evidence="6" id="KW-0547">Nucleotide-binding</keyword>
<dbReference type="EMBL" id="BMDJ01000002">
    <property type="protein sequence ID" value="GGI23463.1"/>
    <property type="molecule type" value="Genomic_DNA"/>
</dbReference>
<reference evidence="15" key="1">
    <citation type="journal article" date="2019" name="Int. J. Syst. Evol. Microbiol.">
        <title>The Global Catalogue of Microorganisms (GCM) 10K type strain sequencing project: providing services to taxonomists for standard genome sequencing and annotation.</title>
        <authorList>
            <consortium name="The Broad Institute Genomics Platform"/>
            <consortium name="The Broad Institute Genome Sequencing Center for Infectious Disease"/>
            <person name="Wu L."/>
            <person name="Ma J."/>
        </authorList>
    </citation>
    <scope>NUCLEOTIDE SEQUENCE [LARGE SCALE GENOMIC DNA]</scope>
    <source>
        <strain evidence="15">CCM 8939</strain>
    </source>
</reference>
<dbReference type="Proteomes" id="UP000645390">
    <property type="component" value="Unassembled WGS sequence"/>
</dbReference>
<evidence type="ECO:0000256" key="5">
    <source>
        <dbReference type="ARBA" id="ARBA00022679"/>
    </source>
</evidence>
<evidence type="ECO:0000256" key="8">
    <source>
        <dbReference type="ARBA" id="ARBA00022840"/>
    </source>
</evidence>
<keyword evidence="7" id="KW-0418">Kinase</keyword>
<proteinExistence type="inferred from homology"/>
<evidence type="ECO:0000256" key="4">
    <source>
        <dbReference type="ARBA" id="ARBA00016218"/>
    </source>
</evidence>
<evidence type="ECO:0000259" key="13">
    <source>
        <dbReference type="PROSITE" id="PS00794"/>
    </source>
</evidence>
<dbReference type="RefSeq" id="WP_229746619.1">
    <property type="nucleotide sequence ID" value="NZ_BMDJ01000002.1"/>
</dbReference>
<dbReference type="InterPro" id="IPR000550">
    <property type="entry name" value="Hppk"/>
</dbReference>
<dbReference type="EC" id="2.7.6.3" evidence="3"/>
<dbReference type="SUPFAM" id="SSF55083">
    <property type="entry name" value="6-hydroxymethyl-7,8-dihydropterin pyrophosphokinase, HPPK"/>
    <property type="match status" value="1"/>
</dbReference>
<evidence type="ECO:0000256" key="11">
    <source>
        <dbReference type="ARBA" id="ARBA00029766"/>
    </source>
</evidence>
<evidence type="ECO:0000256" key="2">
    <source>
        <dbReference type="ARBA" id="ARBA00005810"/>
    </source>
</evidence>
<gene>
    <name evidence="14" type="ORF">GCM10008119_07770</name>
</gene>
<keyword evidence="8" id="KW-0067">ATP-binding</keyword>
<dbReference type="PROSITE" id="PS00794">
    <property type="entry name" value="HPPK"/>
    <property type="match status" value="1"/>
</dbReference>
<evidence type="ECO:0000313" key="14">
    <source>
        <dbReference type="EMBL" id="GGI23463.1"/>
    </source>
</evidence>
<sequence>MCSKDIKIQGLNMALEHTIAYLLLGGNLGDRKKNLELAIQLLNDEAGEVISVSSIYETAAWGKEDQPDFLNQAISLSTNFTALELLDKALEIEQKLGRIRKEKWGERLIDIDLILFGEEIINVEGKLHIPHPHMQNRRFVMKPLAEIAPNVIHPVFGKTILEIAENILDNLEVNKL</sequence>
<evidence type="ECO:0000256" key="7">
    <source>
        <dbReference type="ARBA" id="ARBA00022777"/>
    </source>
</evidence>
<dbReference type="InterPro" id="IPR035907">
    <property type="entry name" value="Hppk_sf"/>
</dbReference>
<comment type="pathway">
    <text evidence="1">Cofactor biosynthesis; tetrahydrofolate biosynthesis; 2-amino-4-hydroxy-6-hydroxymethyl-7,8-dihydropteridine diphosphate from 7,8-dihydroneopterin triphosphate: step 4/4.</text>
</comment>
<comment type="caution">
    <text evidence="14">The sequence shown here is derived from an EMBL/GenBank/DDBJ whole genome shotgun (WGS) entry which is preliminary data.</text>
</comment>
<protein>
    <recommendedName>
        <fullName evidence="4">2-amino-4-hydroxy-6-hydroxymethyldihydropteridine pyrophosphokinase</fullName>
        <ecNumber evidence="3">2.7.6.3</ecNumber>
    </recommendedName>
    <alternativeName>
        <fullName evidence="11">6-hydroxymethyl-7,8-dihydropterin pyrophosphokinase</fullName>
    </alternativeName>
    <alternativeName>
        <fullName evidence="12">7,8-dihydro-6-hydroxymethylpterin-pyrophosphokinase</fullName>
    </alternativeName>
</protein>
<evidence type="ECO:0000256" key="1">
    <source>
        <dbReference type="ARBA" id="ARBA00005051"/>
    </source>
</evidence>
<comment type="similarity">
    <text evidence="2">Belongs to the HPPK family.</text>
</comment>